<dbReference type="STRING" id="3760.A0A251Q9M0"/>
<dbReference type="GO" id="GO:0005524">
    <property type="term" value="F:ATP binding"/>
    <property type="evidence" value="ECO:0007669"/>
    <property type="project" value="InterPro"/>
</dbReference>
<dbReference type="InterPro" id="IPR050747">
    <property type="entry name" value="Mitochondrial_chaperone_BCS1"/>
</dbReference>
<dbReference type="Gramene" id="ONI19355">
    <property type="protein sequence ID" value="ONI19355"/>
    <property type="gene ID" value="PRUPE_3G274000"/>
</dbReference>
<dbReference type="SUPFAM" id="SSF52540">
    <property type="entry name" value="P-loop containing nucleoside triphosphate hydrolases"/>
    <property type="match status" value="1"/>
</dbReference>
<dbReference type="EMBL" id="CM007653">
    <property type="protein sequence ID" value="ONI19355.1"/>
    <property type="molecule type" value="Genomic_DNA"/>
</dbReference>
<dbReference type="AlphaFoldDB" id="A0A251Q9M0"/>
<dbReference type="Gene3D" id="3.40.50.300">
    <property type="entry name" value="P-loop containing nucleotide triphosphate hydrolases"/>
    <property type="match status" value="1"/>
</dbReference>
<accession>A0A251Q9M0</accession>
<evidence type="ECO:0000313" key="3">
    <source>
        <dbReference type="EMBL" id="ONI19355.1"/>
    </source>
</evidence>
<proteinExistence type="predicted"/>
<dbReference type="PANTHER" id="PTHR23070">
    <property type="entry name" value="BCS1 AAA-TYPE ATPASE"/>
    <property type="match status" value="1"/>
</dbReference>
<evidence type="ECO:0000259" key="2">
    <source>
        <dbReference type="Pfam" id="PF00004"/>
    </source>
</evidence>
<protein>
    <recommendedName>
        <fullName evidence="2">ATPase AAA-type core domain-containing protein</fullName>
    </recommendedName>
</protein>
<reference evidence="3 4" key="1">
    <citation type="journal article" date="2013" name="Nat. Genet.">
        <title>The high-quality draft genome of peach (Prunus persica) identifies unique patterns of genetic diversity, domestication and genome evolution.</title>
        <authorList>
            <consortium name="International Peach Genome Initiative"/>
            <person name="Verde I."/>
            <person name="Abbott A.G."/>
            <person name="Scalabrin S."/>
            <person name="Jung S."/>
            <person name="Shu S."/>
            <person name="Marroni F."/>
            <person name="Zhebentyayeva T."/>
            <person name="Dettori M.T."/>
            <person name="Grimwood J."/>
            <person name="Cattonaro F."/>
            <person name="Zuccolo A."/>
            <person name="Rossini L."/>
            <person name="Jenkins J."/>
            <person name="Vendramin E."/>
            <person name="Meisel L.A."/>
            <person name="Decroocq V."/>
            <person name="Sosinski B."/>
            <person name="Prochnik S."/>
            <person name="Mitros T."/>
            <person name="Policriti A."/>
            <person name="Cipriani G."/>
            <person name="Dondini L."/>
            <person name="Ficklin S."/>
            <person name="Goodstein D.M."/>
            <person name="Xuan P."/>
            <person name="Del Fabbro C."/>
            <person name="Aramini V."/>
            <person name="Copetti D."/>
            <person name="Gonzalez S."/>
            <person name="Horner D.S."/>
            <person name="Falchi R."/>
            <person name="Lucas S."/>
            <person name="Mica E."/>
            <person name="Maldonado J."/>
            <person name="Lazzari B."/>
            <person name="Bielenberg D."/>
            <person name="Pirona R."/>
            <person name="Miculan M."/>
            <person name="Barakat A."/>
            <person name="Testolin R."/>
            <person name="Stella A."/>
            <person name="Tartarini S."/>
            <person name="Tonutti P."/>
            <person name="Arus P."/>
            <person name="Orellana A."/>
            <person name="Wells C."/>
            <person name="Main D."/>
            <person name="Vizzotto G."/>
            <person name="Silva H."/>
            <person name="Salamini F."/>
            <person name="Schmutz J."/>
            <person name="Morgante M."/>
            <person name="Rokhsar D.S."/>
        </authorList>
    </citation>
    <scope>NUCLEOTIDE SEQUENCE [LARGE SCALE GENOMIC DNA]</scope>
    <source>
        <strain evidence="4">cv. Nemared</strain>
    </source>
</reference>
<dbReference type="Pfam" id="PF00004">
    <property type="entry name" value="AAA"/>
    <property type="match status" value="1"/>
</dbReference>
<dbReference type="InterPro" id="IPR003959">
    <property type="entry name" value="ATPase_AAA_core"/>
</dbReference>
<sequence length="243" mass="28056">MVFEHPATFESLAMDPKEKQAIINDLLKFSKGKDYYKKIGKAGKRGYLLYEPLGTGKSTMIFAMSNLMNYVLKFQRDKPLTQQHRYCPQLNHLFSSFRCGTMCILQHYDVYDLELTIVKDNTELRKMLIAITGKAIIVIKDIDCSLDLTEHREKKKEEKEKKDGDEKDSIPKRPKEEEATTSKVTLSGLLNFTDGIWSACGEERLIVFTPNYVDKLDLAFIRRGRMDKHIQLSYCCYEANAES</sequence>
<gene>
    <name evidence="3" type="ORF">PRUPE_3G274000</name>
</gene>
<dbReference type="Proteomes" id="UP000006882">
    <property type="component" value="Chromosome G3"/>
</dbReference>
<dbReference type="GO" id="GO:0016887">
    <property type="term" value="F:ATP hydrolysis activity"/>
    <property type="evidence" value="ECO:0007669"/>
    <property type="project" value="InterPro"/>
</dbReference>
<feature type="domain" description="ATPase AAA-type core" evidence="2">
    <location>
        <begin position="165"/>
        <end position="233"/>
    </location>
</feature>
<name>A0A251Q9M0_PRUPE</name>
<evidence type="ECO:0000313" key="4">
    <source>
        <dbReference type="Proteomes" id="UP000006882"/>
    </source>
</evidence>
<feature type="region of interest" description="Disordered" evidence="1">
    <location>
        <begin position="153"/>
        <end position="179"/>
    </location>
</feature>
<keyword evidence="4" id="KW-1185">Reference proteome</keyword>
<dbReference type="InterPro" id="IPR027417">
    <property type="entry name" value="P-loop_NTPase"/>
</dbReference>
<organism evidence="3 4">
    <name type="scientific">Prunus persica</name>
    <name type="common">Peach</name>
    <name type="synonym">Amygdalus persica</name>
    <dbReference type="NCBI Taxonomy" id="3760"/>
    <lineage>
        <taxon>Eukaryota</taxon>
        <taxon>Viridiplantae</taxon>
        <taxon>Streptophyta</taxon>
        <taxon>Embryophyta</taxon>
        <taxon>Tracheophyta</taxon>
        <taxon>Spermatophyta</taxon>
        <taxon>Magnoliopsida</taxon>
        <taxon>eudicotyledons</taxon>
        <taxon>Gunneridae</taxon>
        <taxon>Pentapetalae</taxon>
        <taxon>rosids</taxon>
        <taxon>fabids</taxon>
        <taxon>Rosales</taxon>
        <taxon>Rosaceae</taxon>
        <taxon>Amygdaloideae</taxon>
        <taxon>Amygdaleae</taxon>
        <taxon>Prunus</taxon>
    </lineage>
</organism>
<evidence type="ECO:0000256" key="1">
    <source>
        <dbReference type="SAM" id="MobiDB-lite"/>
    </source>
</evidence>